<evidence type="ECO:0000259" key="4">
    <source>
        <dbReference type="PROSITE" id="PS50042"/>
    </source>
</evidence>
<dbReference type="Gene3D" id="2.60.120.10">
    <property type="entry name" value="Jelly Rolls"/>
    <property type="match status" value="1"/>
</dbReference>
<feature type="domain" description="HTH crp-type" evidence="5">
    <location>
        <begin position="128"/>
        <end position="202"/>
    </location>
</feature>
<dbReference type="GO" id="GO:0003677">
    <property type="term" value="F:DNA binding"/>
    <property type="evidence" value="ECO:0007669"/>
    <property type="project" value="UniProtKB-KW"/>
</dbReference>
<evidence type="ECO:0000256" key="1">
    <source>
        <dbReference type="ARBA" id="ARBA00023015"/>
    </source>
</evidence>
<keyword evidence="3" id="KW-0804">Transcription</keyword>
<sequence>MNDAEIERFKGILTQVRLSPRQALFDEAEEATRVFNVVEGTLKLFKLLPDGRRQVIGFLNPGDFIGLADVREYSCSAEAITETLLCRFPRKKLEILLKKFPKLEARFFDMARNELSEAHQKMLLLGRMTAKERIASFLLMLSDRAACRGQPRNPIAIPMSRNDIGDFLGLTIETVSRTLTRLKGTGVISVEENRKIIVNDQNLLEEIAGRI</sequence>
<name>A0A382LQ23_9ZZZZ</name>
<dbReference type="PROSITE" id="PS51063">
    <property type="entry name" value="HTH_CRP_2"/>
    <property type="match status" value="1"/>
</dbReference>
<protein>
    <recommendedName>
        <fullName evidence="7">HTH crp-type domain-containing protein</fullName>
    </recommendedName>
</protein>
<keyword evidence="1" id="KW-0805">Transcription regulation</keyword>
<dbReference type="PROSITE" id="PS50042">
    <property type="entry name" value="CNMP_BINDING_3"/>
    <property type="match status" value="1"/>
</dbReference>
<dbReference type="FunFam" id="1.10.10.10:FF:000028">
    <property type="entry name" value="Fumarate/nitrate reduction transcriptional regulator Fnr"/>
    <property type="match status" value="1"/>
</dbReference>
<dbReference type="PANTHER" id="PTHR24567">
    <property type="entry name" value="CRP FAMILY TRANSCRIPTIONAL REGULATORY PROTEIN"/>
    <property type="match status" value="1"/>
</dbReference>
<dbReference type="InterPro" id="IPR000595">
    <property type="entry name" value="cNMP-bd_dom"/>
</dbReference>
<evidence type="ECO:0000313" key="6">
    <source>
        <dbReference type="EMBL" id="SVC37865.1"/>
    </source>
</evidence>
<dbReference type="SMART" id="SM00100">
    <property type="entry name" value="cNMP"/>
    <property type="match status" value="1"/>
</dbReference>
<proteinExistence type="predicted"/>
<dbReference type="PRINTS" id="PR00034">
    <property type="entry name" value="HTHCRP"/>
</dbReference>
<dbReference type="InterPro" id="IPR018335">
    <property type="entry name" value="Tscrpt_reg_HTH_Crp-type_CS"/>
</dbReference>
<evidence type="ECO:0000256" key="2">
    <source>
        <dbReference type="ARBA" id="ARBA00023125"/>
    </source>
</evidence>
<dbReference type="InterPro" id="IPR036390">
    <property type="entry name" value="WH_DNA-bd_sf"/>
</dbReference>
<dbReference type="SUPFAM" id="SSF51206">
    <property type="entry name" value="cAMP-binding domain-like"/>
    <property type="match status" value="1"/>
</dbReference>
<feature type="domain" description="Cyclic nucleotide-binding" evidence="4">
    <location>
        <begin position="1"/>
        <end position="66"/>
    </location>
</feature>
<dbReference type="EMBL" id="UINC01088011">
    <property type="protein sequence ID" value="SVC37865.1"/>
    <property type="molecule type" value="Genomic_DNA"/>
</dbReference>
<reference evidence="6" key="1">
    <citation type="submission" date="2018-05" db="EMBL/GenBank/DDBJ databases">
        <authorList>
            <person name="Lanie J.A."/>
            <person name="Ng W.-L."/>
            <person name="Kazmierczak K.M."/>
            <person name="Andrzejewski T.M."/>
            <person name="Davidsen T.M."/>
            <person name="Wayne K.J."/>
            <person name="Tettelin H."/>
            <person name="Glass J.I."/>
            <person name="Rusch D."/>
            <person name="Podicherti R."/>
            <person name="Tsui H.-C.T."/>
            <person name="Winkler M.E."/>
        </authorList>
    </citation>
    <scope>NUCLEOTIDE SEQUENCE</scope>
</reference>
<accession>A0A382LQ23</accession>
<dbReference type="CDD" id="cd00092">
    <property type="entry name" value="HTH_CRP"/>
    <property type="match status" value="1"/>
</dbReference>
<dbReference type="GO" id="GO:0005829">
    <property type="term" value="C:cytosol"/>
    <property type="evidence" value="ECO:0007669"/>
    <property type="project" value="TreeGrafter"/>
</dbReference>
<keyword evidence="2" id="KW-0238">DNA-binding</keyword>
<dbReference type="InterPro" id="IPR036388">
    <property type="entry name" value="WH-like_DNA-bd_sf"/>
</dbReference>
<dbReference type="GO" id="GO:0003700">
    <property type="term" value="F:DNA-binding transcription factor activity"/>
    <property type="evidence" value="ECO:0007669"/>
    <property type="project" value="InterPro"/>
</dbReference>
<dbReference type="SUPFAM" id="SSF46785">
    <property type="entry name" value="Winged helix' DNA-binding domain"/>
    <property type="match status" value="1"/>
</dbReference>
<dbReference type="SMART" id="SM00419">
    <property type="entry name" value="HTH_CRP"/>
    <property type="match status" value="1"/>
</dbReference>
<dbReference type="PROSITE" id="PS00042">
    <property type="entry name" value="HTH_CRP_1"/>
    <property type="match status" value="1"/>
</dbReference>
<dbReference type="PANTHER" id="PTHR24567:SF75">
    <property type="entry name" value="FUMARATE AND NITRATE REDUCTION REGULATORY PROTEIN"/>
    <property type="match status" value="1"/>
</dbReference>
<evidence type="ECO:0000259" key="5">
    <source>
        <dbReference type="PROSITE" id="PS51063"/>
    </source>
</evidence>
<gene>
    <name evidence="6" type="ORF">METZ01_LOCUS290719</name>
</gene>
<organism evidence="6">
    <name type="scientific">marine metagenome</name>
    <dbReference type="NCBI Taxonomy" id="408172"/>
    <lineage>
        <taxon>unclassified sequences</taxon>
        <taxon>metagenomes</taxon>
        <taxon>ecological metagenomes</taxon>
    </lineage>
</organism>
<dbReference type="Gene3D" id="1.10.10.10">
    <property type="entry name" value="Winged helix-like DNA-binding domain superfamily/Winged helix DNA-binding domain"/>
    <property type="match status" value="1"/>
</dbReference>
<dbReference type="InterPro" id="IPR012318">
    <property type="entry name" value="HTH_CRP"/>
</dbReference>
<evidence type="ECO:0000256" key="3">
    <source>
        <dbReference type="ARBA" id="ARBA00023163"/>
    </source>
</evidence>
<dbReference type="AlphaFoldDB" id="A0A382LQ23"/>
<dbReference type="Pfam" id="PF00027">
    <property type="entry name" value="cNMP_binding"/>
    <property type="match status" value="1"/>
</dbReference>
<dbReference type="Pfam" id="PF13545">
    <property type="entry name" value="HTH_Crp_2"/>
    <property type="match status" value="1"/>
</dbReference>
<dbReference type="CDD" id="cd00038">
    <property type="entry name" value="CAP_ED"/>
    <property type="match status" value="1"/>
</dbReference>
<dbReference type="InterPro" id="IPR050397">
    <property type="entry name" value="Env_Response_Regulators"/>
</dbReference>
<dbReference type="InterPro" id="IPR018490">
    <property type="entry name" value="cNMP-bd_dom_sf"/>
</dbReference>
<dbReference type="InterPro" id="IPR014710">
    <property type="entry name" value="RmlC-like_jellyroll"/>
</dbReference>
<evidence type="ECO:0008006" key="7">
    <source>
        <dbReference type="Google" id="ProtNLM"/>
    </source>
</evidence>